<dbReference type="InParanoid" id="A0A0J6WYC1"/>
<dbReference type="AlphaFoldDB" id="A0A0J6WYC1"/>
<dbReference type="InterPro" id="IPR001387">
    <property type="entry name" value="Cro/C1-type_HTH"/>
</dbReference>
<evidence type="ECO:0000313" key="3">
    <source>
        <dbReference type="Proteomes" id="UP000036503"/>
    </source>
</evidence>
<evidence type="ECO:0000313" key="2">
    <source>
        <dbReference type="EMBL" id="KMO87243.1"/>
    </source>
</evidence>
<accession>A0A0J6WYC1</accession>
<protein>
    <recommendedName>
        <fullName evidence="1">HTH cro/C1-type domain-containing protein</fullName>
    </recommendedName>
</protein>
<dbReference type="PATRIC" id="fig|1122219.3.peg.3112"/>
<dbReference type="EMBL" id="LEKT01000008">
    <property type="protein sequence ID" value="KMO87243.1"/>
    <property type="molecule type" value="Genomic_DNA"/>
</dbReference>
<reference evidence="2 3" key="1">
    <citation type="submission" date="2015-06" db="EMBL/GenBank/DDBJ databases">
        <title>Draft genome sequence of beer spoilage bacterium Megasphaera cerevisiae type strain 20462.</title>
        <authorList>
            <person name="Kutumbaka K."/>
            <person name="Pasmowitz J."/>
            <person name="Mategko J."/>
            <person name="Reyes D."/>
            <person name="Friedrich A."/>
            <person name="Han S."/>
            <person name="Martens-Habbena W."/>
            <person name="Neal-McKinney J."/>
            <person name="Janagama H.K."/>
            <person name="Nadala C."/>
            <person name="Samadpour M."/>
        </authorList>
    </citation>
    <scope>NUCLEOTIDE SEQUENCE [LARGE SCALE GENOMIC DNA]</scope>
    <source>
        <strain evidence="2 3">DSM 20462</strain>
    </source>
</reference>
<dbReference type="GO" id="GO:0003677">
    <property type="term" value="F:DNA binding"/>
    <property type="evidence" value="ECO:0007669"/>
    <property type="project" value="InterPro"/>
</dbReference>
<dbReference type="Gene3D" id="1.10.260.40">
    <property type="entry name" value="lambda repressor-like DNA-binding domains"/>
    <property type="match status" value="1"/>
</dbReference>
<feature type="domain" description="HTH cro/C1-type" evidence="1">
    <location>
        <begin position="9"/>
        <end position="61"/>
    </location>
</feature>
<dbReference type="InterPro" id="IPR010982">
    <property type="entry name" value="Lambda_DNA-bd_dom_sf"/>
</dbReference>
<evidence type="ECO:0000259" key="1">
    <source>
        <dbReference type="PROSITE" id="PS50943"/>
    </source>
</evidence>
<dbReference type="Proteomes" id="UP000036503">
    <property type="component" value="Unassembled WGS sequence"/>
</dbReference>
<sequence>MKGDFAQAISLARKNAHLTQECAAEALGLSRRVLVYYEAGEILPCDEVVAKMMQVYGSKYLGYAYLSTASATGQLLLPKVQLSGIASSAMQLRVNLRNVCNAYDSLETICADDVIAKEEADEYNRYCTRLESLISASMAIKLQRCKQTKKSLTAATVRP</sequence>
<dbReference type="CDD" id="cd00093">
    <property type="entry name" value="HTH_XRE"/>
    <property type="match status" value="1"/>
</dbReference>
<dbReference type="SMART" id="SM00530">
    <property type="entry name" value="HTH_XRE"/>
    <property type="match status" value="1"/>
</dbReference>
<keyword evidence="3" id="KW-1185">Reference proteome</keyword>
<dbReference type="PROSITE" id="PS50943">
    <property type="entry name" value="HTH_CROC1"/>
    <property type="match status" value="1"/>
</dbReference>
<organism evidence="2 3">
    <name type="scientific">Megasphaera cerevisiae DSM 20462</name>
    <dbReference type="NCBI Taxonomy" id="1122219"/>
    <lineage>
        <taxon>Bacteria</taxon>
        <taxon>Bacillati</taxon>
        <taxon>Bacillota</taxon>
        <taxon>Negativicutes</taxon>
        <taxon>Veillonellales</taxon>
        <taxon>Veillonellaceae</taxon>
        <taxon>Megasphaera</taxon>
    </lineage>
</organism>
<comment type="caution">
    <text evidence="2">The sequence shown here is derived from an EMBL/GenBank/DDBJ whole genome shotgun (WGS) entry which is preliminary data.</text>
</comment>
<dbReference type="SUPFAM" id="SSF47413">
    <property type="entry name" value="lambda repressor-like DNA-binding domains"/>
    <property type="match status" value="1"/>
</dbReference>
<proteinExistence type="predicted"/>
<gene>
    <name evidence="2" type="ORF">AB840_04040</name>
</gene>
<name>A0A0J6WYC1_9FIRM</name>
<dbReference type="Pfam" id="PF01381">
    <property type="entry name" value="HTH_3"/>
    <property type="match status" value="1"/>
</dbReference>